<name>A0A2S5REJ7_9MOLU</name>
<dbReference type="SUPFAM" id="SSF52935">
    <property type="entry name" value="PK C-terminal domain-like"/>
    <property type="match status" value="1"/>
</dbReference>
<gene>
    <name evidence="16" type="primary">pyk</name>
    <name evidence="16" type="ORF">ELUCI_v1c00160</name>
</gene>
<dbReference type="GO" id="GO:0016301">
    <property type="term" value="F:kinase activity"/>
    <property type="evidence" value="ECO:0007669"/>
    <property type="project" value="UniProtKB-KW"/>
</dbReference>
<evidence type="ECO:0000256" key="4">
    <source>
        <dbReference type="ARBA" id="ARBA00012142"/>
    </source>
</evidence>
<dbReference type="RefSeq" id="WP_028126559.1">
    <property type="nucleotide sequence ID" value="NZ_PHNE01000001.1"/>
</dbReference>
<keyword evidence="7" id="KW-0547">Nucleotide-binding</keyword>
<comment type="cofactor">
    <cofactor evidence="1">
        <name>K(+)</name>
        <dbReference type="ChEBI" id="CHEBI:29103"/>
    </cofactor>
</comment>
<dbReference type="InterPro" id="IPR011037">
    <property type="entry name" value="Pyrv_Knase-like_insert_dom_sf"/>
</dbReference>
<dbReference type="PANTHER" id="PTHR11817">
    <property type="entry name" value="PYRUVATE KINASE"/>
    <property type="match status" value="1"/>
</dbReference>
<organism evidence="16 17">
    <name type="scientific">Williamsoniiplasma lucivorax</name>
    <dbReference type="NCBI Taxonomy" id="209274"/>
    <lineage>
        <taxon>Bacteria</taxon>
        <taxon>Bacillati</taxon>
        <taxon>Mycoplasmatota</taxon>
        <taxon>Mollicutes</taxon>
        <taxon>Entomoplasmatales</taxon>
        <taxon>Williamsoniiplasma</taxon>
    </lineage>
</organism>
<keyword evidence="11 14" id="KW-0324">Glycolysis</keyword>
<evidence type="ECO:0000256" key="9">
    <source>
        <dbReference type="ARBA" id="ARBA00022840"/>
    </source>
</evidence>
<dbReference type="Gene3D" id="3.40.1380.20">
    <property type="entry name" value="Pyruvate kinase, C-terminal domain"/>
    <property type="match status" value="1"/>
</dbReference>
<evidence type="ECO:0000313" key="16">
    <source>
        <dbReference type="EMBL" id="PPE05730.1"/>
    </source>
</evidence>
<comment type="pathway">
    <text evidence="2 14">Carbohydrate degradation; glycolysis; pyruvate from D-glyceraldehyde 3-phosphate: step 5/5.</text>
</comment>
<keyword evidence="17" id="KW-1185">Reference proteome</keyword>
<dbReference type="NCBIfam" id="TIGR01064">
    <property type="entry name" value="pyruv_kin"/>
    <property type="match status" value="1"/>
</dbReference>
<evidence type="ECO:0000256" key="8">
    <source>
        <dbReference type="ARBA" id="ARBA00022777"/>
    </source>
</evidence>
<evidence type="ECO:0000256" key="13">
    <source>
        <dbReference type="NCBIfam" id="TIGR01064"/>
    </source>
</evidence>
<comment type="similarity">
    <text evidence="3 14">Belongs to the pyruvate kinase family.</text>
</comment>
<feature type="domain" description="Pyruvate kinase barrel" evidence="15">
    <location>
        <begin position="11"/>
        <end position="333"/>
    </location>
</feature>
<keyword evidence="12 16" id="KW-0670">Pyruvate</keyword>
<dbReference type="EMBL" id="PHNE01000001">
    <property type="protein sequence ID" value="PPE05730.1"/>
    <property type="molecule type" value="Genomic_DNA"/>
</dbReference>
<dbReference type="PRINTS" id="PR01050">
    <property type="entry name" value="PYRUVTKNASE"/>
</dbReference>
<dbReference type="InterPro" id="IPR015793">
    <property type="entry name" value="Pyrv_Knase_brl"/>
</dbReference>
<evidence type="ECO:0000256" key="12">
    <source>
        <dbReference type="ARBA" id="ARBA00023317"/>
    </source>
</evidence>
<evidence type="ECO:0000256" key="14">
    <source>
        <dbReference type="RuleBase" id="RU000504"/>
    </source>
</evidence>
<keyword evidence="5 14" id="KW-0808">Transferase</keyword>
<dbReference type="EC" id="2.7.1.40" evidence="4 13"/>
<dbReference type="Gene3D" id="2.40.33.10">
    <property type="entry name" value="PK beta-barrel domain-like"/>
    <property type="match status" value="1"/>
</dbReference>
<evidence type="ECO:0000256" key="7">
    <source>
        <dbReference type="ARBA" id="ARBA00022741"/>
    </source>
</evidence>
<dbReference type="GO" id="GO:0000287">
    <property type="term" value="F:magnesium ion binding"/>
    <property type="evidence" value="ECO:0007669"/>
    <property type="project" value="UniProtKB-UniRule"/>
</dbReference>
<evidence type="ECO:0000256" key="1">
    <source>
        <dbReference type="ARBA" id="ARBA00001958"/>
    </source>
</evidence>
<dbReference type="GO" id="GO:0004743">
    <property type="term" value="F:pyruvate kinase activity"/>
    <property type="evidence" value="ECO:0007669"/>
    <property type="project" value="UniProtKB-UniRule"/>
</dbReference>
<dbReference type="GO" id="GO:0030955">
    <property type="term" value="F:potassium ion binding"/>
    <property type="evidence" value="ECO:0007669"/>
    <property type="project" value="UniProtKB-UniRule"/>
</dbReference>
<evidence type="ECO:0000256" key="6">
    <source>
        <dbReference type="ARBA" id="ARBA00022723"/>
    </source>
</evidence>
<reference evidence="16 17" key="1">
    <citation type="submission" date="2017-11" db="EMBL/GenBank/DDBJ databases">
        <title>Genome sequence of Entomoplasma lucivorax PIPN-2 (ATCC 49196).</title>
        <authorList>
            <person name="Lo W.-S."/>
            <person name="Gasparich G.E."/>
            <person name="Kuo C.-H."/>
        </authorList>
    </citation>
    <scope>NUCLEOTIDE SEQUENCE [LARGE SCALE GENOMIC DNA]</scope>
    <source>
        <strain evidence="16 17">PIPN-2</strain>
    </source>
</reference>
<comment type="caution">
    <text evidence="16">The sequence shown here is derived from an EMBL/GenBank/DDBJ whole genome shotgun (WGS) entry which is preliminary data.</text>
</comment>
<dbReference type="SUPFAM" id="SSF50800">
    <property type="entry name" value="PK beta-barrel domain-like"/>
    <property type="match status" value="1"/>
</dbReference>
<dbReference type="InterPro" id="IPR001697">
    <property type="entry name" value="Pyr_Knase"/>
</dbReference>
<evidence type="ECO:0000256" key="5">
    <source>
        <dbReference type="ARBA" id="ARBA00022679"/>
    </source>
</evidence>
<dbReference type="Gene3D" id="3.20.20.60">
    <property type="entry name" value="Phosphoenolpyruvate-binding domains"/>
    <property type="match status" value="1"/>
</dbReference>
<evidence type="ECO:0000256" key="10">
    <source>
        <dbReference type="ARBA" id="ARBA00022842"/>
    </source>
</evidence>
<dbReference type="STRING" id="1399797.GCA_000518285_00673"/>
<evidence type="ECO:0000259" key="15">
    <source>
        <dbReference type="Pfam" id="PF00224"/>
    </source>
</evidence>
<keyword evidence="8 14" id="KW-0418">Kinase</keyword>
<dbReference type="InterPro" id="IPR015813">
    <property type="entry name" value="Pyrv/PenolPyrv_kinase-like_dom"/>
</dbReference>
<protein>
    <recommendedName>
        <fullName evidence="4 13">Pyruvate kinase</fullName>
        <ecNumber evidence="4 13">2.7.1.40</ecNumber>
    </recommendedName>
</protein>
<dbReference type="NCBIfam" id="NF004491">
    <property type="entry name" value="PRK05826.1"/>
    <property type="match status" value="1"/>
</dbReference>
<evidence type="ECO:0000256" key="3">
    <source>
        <dbReference type="ARBA" id="ARBA00008663"/>
    </source>
</evidence>
<dbReference type="GO" id="GO:0005524">
    <property type="term" value="F:ATP binding"/>
    <property type="evidence" value="ECO:0007669"/>
    <property type="project" value="UniProtKB-KW"/>
</dbReference>
<dbReference type="Proteomes" id="UP000237865">
    <property type="component" value="Unassembled WGS sequence"/>
</dbReference>
<keyword evidence="10 14" id="KW-0460">Magnesium</keyword>
<keyword evidence="6" id="KW-0479">Metal-binding</keyword>
<dbReference type="InterPro" id="IPR036918">
    <property type="entry name" value="Pyrv_Knase_C_sf"/>
</dbReference>
<evidence type="ECO:0000256" key="2">
    <source>
        <dbReference type="ARBA" id="ARBA00004997"/>
    </source>
</evidence>
<dbReference type="AlphaFoldDB" id="A0A2S5REJ7"/>
<dbReference type="Pfam" id="PF00224">
    <property type="entry name" value="PK"/>
    <property type="match status" value="1"/>
</dbReference>
<keyword evidence="9" id="KW-0067">ATP-binding</keyword>
<evidence type="ECO:0000313" key="17">
    <source>
        <dbReference type="Proteomes" id="UP000237865"/>
    </source>
</evidence>
<evidence type="ECO:0000256" key="11">
    <source>
        <dbReference type="ARBA" id="ARBA00023152"/>
    </source>
</evidence>
<proteinExistence type="inferred from homology"/>
<dbReference type="SUPFAM" id="SSF51621">
    <property type="entry name" value="Phosphoenolpyruvate/pyruvate domain"/>
    <property type="match status" value="1"/>
</dbReference>
<sequence>MNKKDLDARLKRTKVITTIGPPTNEPKDLEELYMNGMTTIRLNFSHGDHEEQGYRIAGAKQIREKLGKPISILLDTKGPEIRVGKFKDGIQQFTKGQKITILTDTDSFLNRECGQGEMTVAYDMSKDLKPGNLILIEDGKLELIVDAVKSGVIEATAFNTHKVKNNKRVNLPGVEFSMEFMSEKDRNDIIFGAQEGVDYIAASFVNTAKNVHQIREILAAHGGSDVQIISKIESQTGIDNIDEIIEASDGIMIARGDLGLEIPYYDVPYWEKIIIRKCREVGKIVIVATQMLESMTDNPNPTRAEVTDVYYATELGADSTMLSGESAAGTFPFITTNTMSTINKRAEIEFYNKGYYQKQLDEAKATSSGPRAEIASLLADKTRNGEYNFAIVLSRTGALLKAISKFRPNTAILGVSESERLWTAFGIWHSIFMNKTKDLDSLETNLDELSEIAKLWGAKTGEKVLVVRNKGISEIIVK</sequence>
<dbReference type="InterPro" id="IPR040442">
    <property type="entry name" value="Pyrv_kinase-like_dom_sf"/>
</dbReference>
<accession>A0A2S5REJ7</accession>
<dbReference type="UniPathway" id="UPA00109">
    <property type="reaction ID" value="UER00188"/>
</dbReference>
<comment type="catalytic activity">
    <reaction evidence="14">
        <text>pyruvate + ATP = phosphoenolpyruvate + ADP + H(+)</text>
        <dbReference type="Rhea" id="RHEA:18157"/>
        <dbReference type="ChEBI" id="CHEBI:15361"/>
        <dbReference type="ChEBI" id="CHEBI:15378"/>
        <dbReference type="ChEBI" id="CHEBI:30616"/>
        <dbReference type="ChEBI" id="CHEBI:58702"/>
        <dbReference type="ChEBI" id="CHEBI:456216"/>
        <dbReference type="EC" id="2.7.1.40"/>
    </reaction>
</comment>
<dbReference type="InterPro" id="IPR015806">
    <property type="entry name" value="Pyrv_Knase_insert_dom_sf"/>
</dbReference>